<dbReference type="Pfam" id="PF00672">
    <property type="entry name" value="HAMP"/>
    <property type="match status" value="1"/>
</dbReference>
<dbReference type="EMBL" id="JAERQG010000003">
    <property type="protein sequence ID" value="MBL0766363.1"/>
    <property type="molecule type" value="Genomic_DNA"/>
</dbReference>
<dbReference type="GO" id="GO:0000155">
    <property type="term" value="F:phosphorelay sensor kinase activity"/>
    <property type="evidence" value="ECO:0007669"/>
    <property type="project" value="InterPro"/>
</dbReference>
<evidence type="ECO:0000259" key="15">
    <source>
        <dbReference type="PROSITE" id="PS50885"/>
    </source>
</evidence>
<evidence type="ECO:0000256" key="12">
    <source>
        <dbReference type="ARBA" id="ARBA00023136"/>
    </source>
</evidence>
<dbReference type="InterPro" id="IPR036097">
    <property type="entry name" value="HisK_dim/P_sf"/>
</dbReference>
<dbReference type="PRINTS" id="PR00344">
    <property type="entry name" value="BCTRLSENSOR"/>
</dbReference>
<evidence type="ECO:0000256" key="4">
    <source>
        <dbReference type="ARBA" id="ARBA00022553"/>
    </source>
</evidence>
<dbReference type="SMART" id="SM00388">
    <property type="entry name" value="HisKA"/>
    <property type="match status" value="1"/>
</dbReference>
<gene>
    <name evidence="16" type="ORF">JKP34_13945</name>
</gene>
<dbReference type="InterPro" id="IPR005467">
    <property type="entry name" value="His_kinase_dom"/>
</dbReference>
<dbReference type="SUPFAM" id="SSF158472">
    <property type="entry name" value="HAMP domain-like"/>
    <property type="match status" value="1"/>
</dbReference>
<dbReference type="Gene3D" id="1.10.287.130">
    <property type="match status" value="1"/>
</dbReference>
<dbReference type="GO" id="GO:0005524">
    <property type="term" value="F:ATP binding"/>
    <property type="evidence" value="ECO:0007669"/>
    <property type="project" value="UniProtKB-KW"/>
</dbReference>
<dbReference type="InterPro" id="IPR036890">
    <property type="entry name" value="HATPase_C_sf"/>
</dbReference>
<dbReference type="InterPro" id="IPR050351">
    <property type="entry name" value="BphY/WalK/GraS-like"/>
</dbReference>
<evidence type="ECO:0000256" key="3">
    <source>
        <dbReference type="ARBA" id="ARBA00012438"/>
    </source>
</evidence>
<comment type="caution">
    <text evidence="16">The sequence shown here is derived from an EMBL/GenBank/DDBJ whole genome shotgun (WGS) entry which is preliminary data.</text>
</comment>
<dbReference type="CDD" id="cd00082">
    <property type="entry name" value="HisKA"/>
    <property type="match status" value="1"/>
</dbReference>
<evidence type="ECO:0000256" key="13">
    <source>
        <dbReference type="SAM" id="Phobius"/>
    </source>
</evidence>
<dbReference type="AlphaFoldDB" id="A0A937AMQ6"/>
<keyword evidence="11" id="KW-0902">Two-component regulatory system</keyword>
<evidence type="ECO:0000259" key="14">
    <source>
        <dbReference type="PROSITE" id="PS50109"/>
    </source>
</evidence>
<dbReference type="GO" id="GO:0016020">
    <property type="term" value="C:membrane"/>
    <property type="evidence" value="ECO:0007669"/>
    <property type="project" value="UniProtKB-SubCell"/>
</dbReference>
<protein>
    <recommendedName>
        <fullName evidence="3">histidine kinase</fullName>
        <ecNumber evidence="3">2.7.13.3</ecNumber>
    </recommendedName>
</protein>
<keyword evidence="6 13" id="KW-0812">Transmembrane</keyword>
<reference evidence="16" key="1">
    <citation type="submission" date="2021-01" db="EMBL/GenBank/DDBJ databases">
        <title>Marivirga sp. nov., isolated from intertidal surface sediments.</title>
        <authorList>
            <person name="Zhang M."/>
        </authorList>
    </citation>
    <scope>NUCLEOTIDE SEQUENCE</scope>
    <source>
        <strain evidence="16">SM1354</strain>
    </source>
</reference>
<evidence type="ECO:0000256" key="2">
    <source>
        <dbReference type="ARBA" id="ARBA00004141"/>
    </source>
</evidence>
<accession>A0A937AMQ6</accession>
<dbReference type="EC" id="2.7.13.3" evidence="3"/>
<comment type="subcellular location">
    <subcellularLocation>
        <location evidence="2">Membrane</location>
        <topology evidence="2">Multi-pass membrane protein</topology>
    </subcellularLocation>
</comment>
<keyword evidence="12 13" id="KW-0472">Membrane</keyword>
<dbReference type="RefSeq" id="WP_201922689.1">
    <property type="nucleotide sequence ID" value="NZ_JAERQG010000003.1"/>
</dbReference>
<dbReference type="PROSITE" id="PS50885">
    <property type="entry name" value="HAMP"/>
    <property type="match status" value="1"/>
</dbReference>
<dbReference type="Proteomes" id="UP000642920">
    <property type="component" value="Unassembled WGS sequence"/>
</dbReference>
<dbReference type="PANTHER" id="PTHR42878:SF7">
    <property type="entry name" value="SENSOR HISTIDINE KINASE GLRK"/>
    <property type="match status" value="1"/>
</dbReference>
<dbReference type="SUPFAM" id="SSF55785">
    <property type="entry name" value="PYP-like sensor domain (PAS domain)"/>
    <property type="match status" value="1"/>
</dbReference>
<evidence type="ECO:0000256" key="5">
    <source>
        <dbReference type="ARBA" id="ARBA00022679"/>
    </source>
</evidence>
<dbReference type="SUPFAM" id="SSF55874">
    <property type="entry name" value="ATPase domain of HSP90 chaperone/DNA topoisomerase II/histidine kinase"/>
    <property type="match status" value="1"/>
</dbReference>
<dbReference type="InterPro" id="IPR004358">
    <property type="entry name" value="Sig_transdc_His_kin-like_C"/>
</dbReference>
<dbReference type="Pfam" id="PF00512">
    <property type="entry name" value="HisKA"/>
    <property type="match status" value="1"/>
</dbReference>
<dbReference type="SMART" id="SM00091">
    <property type="entry name" value="PAS"/>
    <property type="match status" value="1"/>
</dbReference>
<keyword evidence="8" id="KW-0418">Kinase</keyword>
<dbReference type="Gene3D" id="6.10.340.10">
    <property type="match status" value="1"/>
</dbReference>
<dbReference type="CDD" id="cd06225">
    <property type="entry name" value="HAMP"/>
    <property type="match status" value="1"/>
</dbReference>
<dbReference type="SMART" id="SM00304">
    <property type="entry name" value="HAMP"/>
    <property type="match status" value="1"/>
</dbReference>
<dbReference type="InterPro" id="IPR033417">
    <property type="entry name" value="CHASE8"/>
</dbReference>
<dbReference type="InterPro" id="IPR000014">
    <property type="entry name" value="PAS"/>
</dbReference>
<organism evidence="16 17">
    <name type="scientific">Marivirga atlantica</name>
    <dbReference type="NCBI Taxonomy" id="1548457"/>
    <lineage>
        <taxon>Bacteria</taxon>
        <taxon>Pseudomonadati</taxon>
        <taxon>Bacteroidota</taxon>
        <taxon>Cytophagia</taxon>
        <taxon>Cytophagales</taxon>
        <taxon>Marivirgaceae</taxon>
        <taxon>Marivirga</taxon>
    </lineage>
</organism>
<keyword evidence="9" id="KW-0067">ATP-binding</keyword>
<evidence type="ECO:0000256" key="7">
    <source>
        <dbReference type="ARBA" id="ARBA00022741"/>
    </source>
</evidence>
<proteinExistence type="predicted"/>
<sequence length="561" mass="65008">MSYFIFTSERDKQNLINRMEITAKLVGEYAVSPLVFGDAEGGTEIITRLKSMPEIEEAYILDDDKDIFASYVNDSSSHEYHPFNPNNSRVEDLSIWDDAYFHILQKITYKGDDYGSIYLVVSLRPFKERLINDLRVLFINMLLIIGISWVLSVIIQQYISKPIKKLVKTTNEIVQEGNYDIRVKNQGTDEIGQLYASYNKMLERIKLEKEQQQKYSKALEVSERNYRTIFENSIVGIFNIDIKSGKLLQANERFYEILKLDPSRLEQYTIDQFLSKKERVIFLKTIEREGQIENFEINHKGDIWISFSGKRIKGQNSIDGVIQDITDRKKNYLELKKVNFELDNFVYHASHDLRSPLRSILGLTNLLKHDKPSENGIELIQRIENSILRLDNLVTDLLTFSKNSRTKRDIEEIDFKALMEESLEGVPYEYKGDIEVSVEINDKNIFKGDKTRISVIINNLLVNAHKYQSSKRDKKHIHIKIKTNKKDMQFIISDNGEGISEENQERIFDMFYRASESSDGSGLGLYIVKNVVDTLGGRIYLTSTVDKGTTFEVIIPNNQSI</sequence>
<dbReference type="SUPFAM" id="SSF47384">
    <property type="entry name" value="Homodimeric domain of signal transducing histidine kinase"/>
    <property type="match status" value="1"/>
</dbReference>
<evidence type="ECO:0000313" key="17">
    <source>
        <dbReference type="Proteomes" id="UP000642920"/>
    </source>
</evidence>
<comment type="catalytic activity">
    <reaction evidence="1">
        <text>ATP + protein L-histidine = ADP + protein N-phospho-L-histidine.</text>
        <dbReference type="EC" id="2.7.13.3"/>
    </reaction>
</comment>
<dbReference type="Gene3D" id="3.30.450.20">
    <property type="entry name" value="PAS domain"/>
    <property type="match status" value="1"/>
</dbReference>
<evidence type="ECO:0000256" key="6">
    <source>
        <dbReference type="ARBA" id="ARBA00022692"/>
    </source>
</evidence>
<dbReference type="InterPro" id="IPR003594">
    <property type="entry name" value="HATPase_dom"/>
</dbReference>
<feature type="domain" description="HAMP" evidence="15">
    <location>
        <begin position="157"/>
        <end position="210"/>
    </location>
</feature>
<name>A0A937AMQ6_9BACT</name>
<feature type="transmembrane region" description="Helical" evidence="13">
    <location>
        <begin position="134"/>
        <end position="155"/>
    </location>
</feature>
<dbReference type="FunFam" id="3.30.565.10:FF:000006">
    <property type="entry name" value="Sensor histidine kinase WalK"/>
    <property type="match status" value="1"/>
</dbReference>
<dbReference type="GO" id="GO:0030295">
    <property type="term" value="F:protein kinase activator activity"/>
    <property type="evidence" value="ECO:0007669"/>
    <property type="project" value="TreeGrafter"/>
</dbReference>
<dbReference type="SMART" id="SM00387">
    <property type="entry name" value="HATPase_c"/>
    <property type="match status" value="1"/>
</dbReference>
<keyword evidence="5" id="KW-0808">Transferase</keyword>
<dbReference type="GO" id="GO:0000156">
    <property type="term" value="F:phosphorelay response regulator activity"/>
    <property type="evidence" value="ECO:0007669"/>
    <property type="project" value="TreeGrafter"/>
</dbReference>
<keyword evidence="10 13" id="KW-1133">Transmembrane helix</keyword>
<keyword evidence="7" id="KW-0547">Nucleotide-binding</keyword>
<dbReference type="InterPro" id="IPR003661">
    <property type="entry name" value="HisK_dim/P_dom"/>
</dbReference>
<evidence type="ECO:0000256" key="11">
    <source>
        <dbReference type="ARBA" id="ARBA00023012"/>
    </source>
</evidence>
<dbReference type="Pfam" id="PF02518">
    <property type="entry name" value="HATPase_c"/>
    <property type="match status" value="1"/>
</dbReference>
<evidence type="ECO:0000256" key="8">
    <source>
        <dbReference type="ARBA" id="ARBA00022777"/>
    </source>
</evidence>
<dbReference type="InterPro" id="IPR003660">
    <property type="entry name" value="HAMP_dom"/>
</dbReference>
<evidence type="ECO:0000256" key="9">
    <source>
        <dbReference type="ARBA" id="ARBA00022840"/>
    </source>
</evidence>
<dbReference type="PROSITE" id="PS50109">
    <property type="entry name" value="HIS_KIN"/>
    <property type="match status" value="1"/>
</dbReference>
<evidence type="ECO:0000256" key="10">
    <source>
        <dbReference type="ARBA" id="ARBA00022989"/>
    </source>
</evidence>
<dbReference type="Gene3D" id="3.30.565.10">
    <property type="entry name" value="Histidine kinase-like ATPase, C-terminal domain"/>
    <property type="match status" value="1"/>
</dbReference>
<evidence type="ECO:0000313" key="16">
    <source>
        <dbReference type="EMBL" id="MBL0766363.1"/>
    </source>
</evidence>
<keyword evidence="4" id="KW-0597">Phosphoprotein</keyword>
<feature type="domain" description="Histidine kinase" evidence="14">
    <location>
        <begin position="348"/>
        <end position="559"/>
    </location>
</feature>
<dbReference type="PANTHER" id="PTHR42878">
    <property type="entry name" value="TWO-COMPONENT HISTIDINE KINASE"/>
    <property type="match status" value="1"/>
</dbReference>
<dbReference type="CDD" id="cd00075">
    <property type="entry name" value="HATPase"/>
    <property type="match status" value="1"/>
</dbReference>
<dbReference type="NCBIfam" id="TIGR00229">
    <property type="entry name" value="sensory_box"/>
    <property type="match status" value="1"/>
</dbReference>
<evidence type="ECO:0000256" key="1">
    <source>
        <dbReference type="ARBA" id="ARBA00000085"/>
    </source>
</evidence>
<dbReference type="Pfam" id="PF17152">
    <property type="entry name" value="CHASE8"/>
    <property type="match status" value="1"/>
</dbReference>
<dbReference type="GO" id="GO:0007234">
    <property type="term" value="P:osmosensory signaling via phosphorelay pathway"/>
    <property type="evidence" value="ECO:0007669"/>
    <property type="project" value="TreeGrafter"/>
</dbReference>
<keyword evidence="17" id="KW-1185">Reference proteome</keyword>
<dbReference type="InterPro" id="IPR035965">
    <property type="entry name" value="PAS-like_dom_sf"/>
</dbReference>